<proteinExistence type="predicted"/>
<feature type="compositionally biased region" description="Low complexity" evidence="1">
    <location>
        <begin position="19"/>
        <end position="34"/>
    </location>
</feature>
<feature type="region of interest" description="Disordered" evidence="1">
    <location>
        <begin position="1"/>
        <end position="34"/>
    </location>
</feature>
<organism evidence="3 4">
    <name type="scientific">Thermomonospora echinospora</name>
    <dbReference type="NCBI Taxonomy" id="1992"/>
    <lineage>
        <taxon>Bacteria</taxon>
        <taxon>Bacillati</taxon>
        <taxon>Actinomycetota</taxon>
        <taxon>Actinomycetes</taxon>
        <taxon>Streptosporangiales</taxon>
        <taxon>Thermomonosporaceae</taxon>
        <taxon>Thermomonospora</taxon>
    </lineage>
</organism>
<dbReference type="Pfam" id="PF14030">
    <property type="entry name" value="DUF4245"/>
    <property type="match status" value="1"/>
</dbReference>
<keyword evidence="2" id="KW-1133">Transmembrane helix</keyword>
<feature type="compositionally biased region" description="Low complexity" evidence="1">
    <location>
        <begin position="223"/>
        <end position="244"/>
    </location>
</feature>
<gene>
    <name evidence="3" type="ORF">SAMN04489712_105302</name>
</gene>
<protein>
    <recommendedName>
        <fullName evidence="5">DUF4245 domain-containing protein</fullName>
    </recommendedName>
</protein>
<evidence type="ECO:0008006" key="5">
    <source>
        <dbReference type="Google" id="ProtNLM"/>
    </source>
</evidence>
<sequence>MRDPGRVTDKTSQQPVDSARTAARQAAAGPAAAAEGPYEVTPGVYKRLTTGLGGYSIAMLSCLLIVGLIALITPREHKETLPTADYGNHLFALRNKAPYTPYAPQGLPFTWRTTSSRVSGLDGEGPVAWHLGMVTPSEEYAALEQSDERPVGEYLWRMTNSREPVGVQQVAGQTWQRYYRKDKDQRSLVRTLPGLTLVVTGTASYEELAVLAAALKPQPKNGASASPSAPAASTSPSATPADRP</sequence>
<keyword evidence="2" id="KW-0472">Membrane</keyword>
<evidence type="ECO:0000313" key="4">
    <source>
        <dbReference type="Proteomes" id="UP000236723"/>
    </source>
</evidence>
<dbReference type="InterPro" id="IPR025339">
    <property type="entry name" value="DUF4245"/>
</dbReference>
<dbReference type="Proteomes" id="UP000236723">
    <property type="component" value="Unassembled WGS sequence"/>
</dbReference>
<reference evidence="4" key="1">
    <citation type="submission" date="2016-10" db="EMBL/GenBank/DDBJ databases">
        <authorList>
            <person name="Varghese N."/>
            <person name="Submissions S."/>
        </authorList>
    </citation>
    <scope>NUCLEOTIDE SEQUENCE [LARGE SCALE GENOMIC DNA]</scope>
    <source>
        <strain evidence="4">DSM 43163</strain>
    </source>
</reference>
<evidence type="ECO:0000256" key="1">
    <source>
        <dbReference type="SAM" id="MobiDB-lite"/>
    </source>
</evidence>
<feature type="transmembrane region" description="Helical" evidence="2">
    <location>
        <begin position="52"/>
        <end position="72"/>
    </location>
</feature>
<dbReference type="EMBL" id="FNVO01000005">
    <property type="protein sequence ID" value="SEG45436.1"/>
    <property type="molecule type" value="Genomic_DNA"/>
</dbReference>
<accession>A0A1H6ACG1</accession>
<name>A0A1H6ACG1_9ACTN</name>
<feature type="region of interest" description="Disordered" evidence="1">
    <location>
        <begin position="218"/>
        <end position="244"/>
    </location>
</feature>
<dbReference type="AlphaFoldDB" id="A0A1H6ACG1"/>
<keyword evidence="2" id="KW-0812">Transmembrane</keyword>
<evidence type="ECO:0000313" key="3">
    <source>
        <dbReference type="EMBL" id="SEG45436.1"/>
    </source>
</evidence>
<evidence type="ECO:0000256" key="2">
    <source>
        <dbReference type="SAM" id="Phobius"/>
    </source>
</evidence>
<keyword evidence="4" id="KW-1185">Reference proteome</keyword>